<evidence type="ECO:0000313" key="1">
    <source>
        <dbReference type="EMBL" id="KFB10648.1"/>
    </source>
</evidence>
<evidence type="ECO:0000313" key="2">
    <source>
        <dbReference type="Proteomes" id="UP000053675"/>
    </source>
</evidence>
<comment type="caution">
    <text evidence="1">The sequence shown here is derived from an EMBL/GenBank/DDBJ whole genome shotgun (WGS) entry which is preliminary data.</text>
</comment>
<dbReference type="eggNOG" id="ENOG5032SG3">
    <property type="taxonomic scope" value="Bacteria"/>
</dbReference>
<dbReference type="PATRIC" id="fig|472175.3.peg.1693"/>
<gene>
    <name evidence="1" type="ORF">EL18_01686</name>
</gene>
<organism evidence="1 2">
    <name type="scientific">Nitratireductor basaltis</name>
    <dbReference type="NCBI Taxonomy" id="472175"/>
    <lineage>
        <taxon>Bacteria</taxon>
        <taxon>Pseudomonadati</taxon>
        <taxon>Pseudomonadota</taxon>
        <taxon>Alphaproteobacteria</taxon>
        <taxon>Hyphomicrobiales</taxon>
        <taxon>Phyllobacteriaceae</taxon>
        <taxon>Nitratireductor</taxon>
    </lineage>
</organism>
<reference evidence="1 2" key="1">
    <citation type="submission" date="2014-05" db="EMBL/GenBank/DDBJ databases">
        <title>Draft Genome Sequence of Nitratireductor basaltis Strain UMTGB225, A Marine Bacterium Isolated from Green Barrel Tunicate.</title>
        <authorList>
            <person name="Gan H.Y."/>
        </authorList>
    </citation>
    <scope>NUCLEOTIDE SEQUENCE [LARGE SCALE GENOMIC DNA]</scope>
    <source>
        <strain evidence="1 2">UMTGB225</strain>
    </source>
</reference>
<evidence type="ECO:0008006" key="3">
    <source>
        <dbReference type="Google" id="ProtNLM"/>
    </source>
</evidence>
<dbReference type="AlphaFoldDB" id="A0A084UCG2"/>
<dbReference type="InterPro" id="IPR021791">
    <property type="entry name" value="Phage_TAC_11"/>
</dbReference>
<dbReference type="Pfam" id="PF11836">
    <property type="entry name" value="Phage_TAC_11"/>
    <property type="match status" value="1"/>
</dbReference>
<accession>A0A084UCG2</accession>
<dbReference type="RefSeq" id="WP_036481722.1">
    <property type="nucleotide sequence ID" value="NZ_JMQM01000001.1"/>
</dbReference>
<dbReference type="STRING" id="472175.EL18_01686"/>
<keyword evidence="2" id="KW-1185">Reference proteome</keyword>
<dbReference type="Proteomes" id="UP000053675">
    <property type="component" value="Unassembled WGS sequence"/>
</dbReference>
<name>A0A084UCG2_9HYPH</name>
<proteinExistence type="predicted"/>
<protein>
    <recommendedName>
        <fullName evidence="3">Transfer Agent</fullName>
    </recommendedName>
</protein>
<sequence>MMVNRQRGEVAATLNGREMRLCLTLGALAELEEALGADDLGQLVAKFSAGHMKTDELTAVIAAGLRGAGNDVSMDEVRKMQCEGGVGGMVKLAADLLAATFGTGADAA</sequence>
<dbReference type="EMBL" id="JMQM01000001">
    <property type="protein sequence ID" value="KFB10648.1"/>
    <property type="molecule type" value="Genomic_DNA"/>
</dbReference>